<sequence>MNVYKIHTHSNQLLKTTNDGFLVDPLALFDPVTDDLPGVGDCIYEANTTGPIDIDTGVLGAMENAWPPTKTYLAPVGNSGQPTTHEPMNSIQPTTVADWDMSVNGPFSKTAITTIQLDAKSDQQREIAHSEKFITNNLVSGWESSFGSAAPETPTVLNSPGDNSDVVLQNARPQDVEGSALHYPHSEEGGNRTPSLSGSIHSRAPVRVKFACVHEKCKYTAQTRRDVMRHLRTKKHTNRPVGDVGLYASSRRDNWIRHMWKVHQIKAERKQPGRRAAGLDEV</sequence>
<proteinExistence type="predicted"/>
<evidence type="ECO:0000313" key="2">
    <source>
        <dbReference type="EMBL" id="KAK8029747.1"/>
    </source>
</evidence>
<dbReference type="Proteomes" id="UP001444661">
    <property type="component" value="Unassembled WGS sequence"/>
</dbReference>
<keyword evidence="3" id="KW-1185">Reference proteome</keyword>
<dbReference type="EMBL" id="JAQQWK010000010">
    <property type="protein sequence ID" value="KAK8029747.1"/>
    <property type="molecule type" value="Genomic_DNA"/>
</dbReference>
<gene>
    <name evidence="2" type="ORF">PG993_011038</name>
</gene>
<name>A0ABR1SD25_9PEZI</name>
<accession>A0ABR1SD25</accession>
<evidence type="ECO:0008006" key="4">
    <source>
        <dbReference type="Google" id="ProtNLM"/>
    </source>
</evidence>
<feature type="region of interest" description="Disordered" evidence="1">
    <location>
        <begin position="180"/>
        <end position="199"/>
    </location>
</feature>
<organism evidence="2 3">
    <name type="scientific">Apiospora rasikravindrae</name>
    <dbReference type="NCBI Taxonomy" id="990691"/>
    <lineage>
        <taxon>Eukaryota</taxon>
        <taxon>Fungi</taxon>
        <taxon>Dikarya</taxon>
        <taxon>Ascomycota</taxon>
        <taxon>Pezizomycotina</taxon>
        <taxon>Sordariomycetes</taxon>
        <taxon>Xylariomycetidae</taxon>
        <taxon>Amphisphaeriales</taxon>
        <taxon>Apiosporaceae</taxon>
        <taxon>Apiospora</taxon>
    </lineage>
</organism>
<protein>
    <recommendedName>
        <fullName evidence="4">C2H2-type domain-containing protein</fullName>
    </recommendedName>
</protein>
<evidence type="ECO:0000313" key="3">
    <source>
        <dbReference type="Proteomes" id="UP001444661"/>
    </source>
</evidence>
<reference evidence="2 3" key="1">
    <citation type="submission" date="2023-01" db="EMBL/GenBank/DDBJ databases">
        <title>Analysis of 21 Apiospora genomes using comparative genomics revels a genus with tremendous synthesis potential of carbohydrate active enzymes and secondary metabolites.</title>
        <authorList>
            <person name="Sorensen T."/>
        </authorList>
    </citation>
    <scope>NUCLEOTIDE SEQUENCE [LARGE SCALE GENOMIC DNA]</scope>
    <source>
        <strain evidence="2 3">CBS 33761</strain>
    </source>
</reference>
<comment type="caution">
    <text evidence="2">The sequence shown here is derived from an EMBL/GenBank/DDBJ whole genome shotgun (WGS) entry which is preliminary data.</text>
</comment>
<evidence type="ECO:0000256" key="1">
    <source>
        <dbReference type="SAM" id="MobiDB-lite"/>
    </source>
</evidence>